<gene>
    <name evidence="1" type="primary">bshB2</name>
    <name evidence="1" type="ORF">PAECIP111892_00775</name>
</gene>
<dbReference type="EMBL" id="CAKMMG010000001">
    <property type="protein sequence ID" value="CAH1191877.1"/>
    <property type="molecule type" value="Genomic_DNA"/>
</dbReference>
<dbReference type="InterPro" id="IPR023841">
    <property type="entry name" value="BshB2"/>
</dbReference>
<dbReference type="NCBIfam" id="TIGR04000">
    <property type="entry name" value="thiol_BshB2"/>
    <property type="match status" value="1"/>
</dbReference>
<organism evidence="1 2">
    <name type="scientific">Paenibacillus auburnensis</name>
    <dbReference type="NCBI Taxonomy" id="2905649"/>
    <lineage>
        <taxon>Bacteria</taxon>
        <taxon>Bacillati</taxon>
        <taxon>Bacillota</taxon>
        <taxon>Bacilli</taxon>
        <taxon>Bacillales</taxon>
        <taxon>Paenibacillaceae</taxon>
        <taxon>Paenibacillus</taxon>
    </lineage>
</organism>
<dbReference type="Proteomes" id="UP000838324">
    <property type="component" value="Unassembled WGS sequence"/>
</dbReference>
<dbReference type="EC" id="3.5.1.-" evidence="1"/>
<dbReference type="GO" id="GO:0016787">
    <property type="term" value="F:hydrolase activity"/>
    <property type="evidence" value="ECO:0007669"/>
    <property type="project" value="UniProtKB-KW"/>
</dbReference>
<dbReference type="InterPro" id="IPR003737">
    <property type="entry name" value="GlcNAc_PI_deacetylase-related"/>
</dbReference>
<proteinExistence type="predicted"/>
<dbReference type="InterPro" id="IPR024078">
    <property type="entry name" value="LmbE-like_dom_sf"/>
</dbReference>
<name>A0ABN8FY50_9BACL</name>
<accession>A0ABN8FY50</accession>
<comment type="caution">
    <text evidence="1">The sequence shown here is derived from an EMBL/GenBank/DDBJ whole genome shotgun (WGS) entry which is preliminary data.</text>
</comment>
<sequence length="236" mass="26330">MKAEVHTTMNTKQAGHQRILVVLPHPDDESFVASGTLAKYIEGGAIVTFACLTLGEMGRNMGIPPFANRVTLPAIRKLELEASCKAIGIQDLRMLGFHDKMIEFEDKELLDSQIMALVKELNPSLVITFYPGYSVHPDHDATGAAVIRTIGKIPSAERPLMYCSAFASNHEQMIGKADVTVDVTAFLDKKMASIQAHRSQFQAAELVGNRELSDEEIRMRFGTEQFWTYRFDESHE</sequence>
<dbReference type="SUPFAM" id="SSF102588">
    <property type="entry name" value="LmbE-like"/>
    <property type="match status" value="1"/>
</dbReference>
<dbReference type="Gene3D" id="3.40.50.10320">
    <property type="entry name" value="LmbE-like"/>
    <property type="match status" value="1"/>
</dbReference>
<dbReference type="PANTHER" id="PTHR12993:SF27">
    <property type="entry name" value="N-ACETYL-ALPHA-D-GLUCOSAMINYL L-MALATE DEACETYLASE 2-RELATED"/>
    <property type="match status" value="1"/>
</dbReference>
<keyword evidence="1" id="KW-0378">Hydrolase</keyword>
<dbReference type="Pfam" id="PF02585">
    <property type="entry name" value="PIG-L"/>
    <property type="match status" value="1"/>
</dbReference>
<evidence type="ECO:0000313" key="2">
    <source>
        <dbReference type="Proteomes" id="UP000838324"/>
    </source>
</evidence>
<keyword evidence="2" id="KW-1185">Reference proteome</keyword>
<evidence type="ECO:0000313" key="1">
    <source>
        <dbReference type="EMBL" id="CAH1191877.1"/>
    </source>
</evidence>
<dbReference type="PANTHER" id="PTHR12993">
    <property type="entry name" value="N-ACETYLGLUCOSAMINYL-PHOSPHATIDYLINOSITOL DE-N-ACETYLASE-RELATED"/>
    <property type="match status" value="1"/>
</dbReference>
<protein>
    <submittedName>
        <fullName evidence="1">N-acetyl-alpha-D-glucosaminyl L-malate deacetylase 2</fullName>
        <ecNumber evidence="1">3.5.1.-</ecNumber>
    </submittedName>
</protein>
<reference evidence="1" key="1">
    <citation type="submission" date="2022-01" db="EMBL/GenBank/DDBJ databases">
        <authorList>
            <person name="Criscuolo A."/>
        </authorList>
    </citation>
    <scope>NUCLEOTIDE SEQUENCE</scope>
    <source>
        <strain evidence="1">CIP111892</strain>
    </source>
</reference>